<evidence type="ECO:0000313" key="10">
    <source>
        <dbReference type="EMBL" id="MBC5729414.1"/>
    </source>
</evidence>
<dbReference type="PANTHER" id="PTHR34390:SF1">
    <property type="entry name" value="SUCCINATE TRANSPORTER SUBUNIT YJJB-RELATED"/>
    <property type="match status" value="1"/>
</dbReference>
<evidence type="ECO:0000259" key="9">
    <source>
        <dbReference type="Pfam" id="PF12821"/>
    </source>
</evidence>
<evidence type="ECO:0000256" key="7">
    <source>
        <dbReference type="ARBA" id="ARBA00034125"/>
    </source>
</evidence>
<keyword evidence="2" id="KW-1003">Cell membrane</keyword>
<feature type="transmembrane region" description="Helical" evidence="8">
    <location>
        <begin position="54"/>
        <end position="73"/>
    </location>
</feature>
<evidence type="ECO:0000256" key="1">
    <source>
        <dbReference type="ARBA" id="ARBA00004651"/>
    </source>
</evidence>
<evidence type="ECO:0000256" key="2">
    <source>
        <dbReference type="ARBA" id="ARBA00022475"/>
    </source>
</evidence>
<keyword evidence="5 8" id="KW-1133">Transmembrane helix</keyword>
<organism evidence="10 11">
    <name type="scientific">Pseudoflavonifractor hominis</name>
    <dbReference type="NCBI Taxonomy" id="2763059"/>
    <lineage>
        <taxon>Bacteria</taxon>
        <taxon>Bacillati</taxon>
        <taxon>Bacillota</taxon>
        <taxon>Clostridia</taxon>
        <taxon>Eubacteriales</taxon>
        <taxon>Oscillospiraceae</taxon>
        <taxon>Pseudoflavonifractor</taxon>
    </lineage>
</organism>
<feature type="domain" description="Threonine/Serine exporter ThrE" evidence="9">
    <location>
        <begin position="10"/>
        <end position="133"/>
    </location>
</feature>
<keyword evidence="11" id="KW-1185">Reference proteome</keyword>
<gene>
    <name evidence="10" type="ORF">H8S34_01010</name>
</gene>
<dbReference type="EMBL" id="JACOPR010000001">
    <property type="protein sequence ID" value="MBC5729414.1"/>
    <property type="molecule type" value="Genomic_DNA"/>
</dbReference>
<dbReference type="RefSeq" id="WP_186962804.1">
    <property type="nucleotide sequence ID" value="NZ_JACOPR010000001.1"/>
</dbReference>
<feature type="transmembrane region" description="Helical" evidence="8">
    <location>
        <begin position="31"/>
        <end position="48"/>
    </location>
</feature>
<comment type="subcellular location">
    <subcellularLocation>
        <location evidence="1">Cell membrane</location>
        <topology evidence="1">Multi-pass membrane protein</topology>
    </subcellularLocation>
</comment>
<dbReference type="InterPro" id="IPR024528">
    <property type="entry name" value="ThrE_2"/>
</dbReference>
<sequence>MNLTHFLLELVAAAVGTVGFSILFQVAPRHFPFCGLVGAIGWLVYRLVQWSSDSTPLATFLATLVLTACARWFSTLRRTPTLVFLLSGIFTLVPGAYIYYTAYYIFMNQPDEAVAQAYTTLMFAVAIALGILAGYSLPARLFGWRRNVNPQDGNNPQ</sequence>
<evidence type="ECO:0000256" key="6">
    <source>
        <dbReference type="ARBA" id="ARBA00023136"/>
    </source>
</evidence>
<dbReference type="Proteomes" id="UP000660021">
    <property type="component" value="Unassembled WGS sequence"/>
</dbReference>
<protein>
    <submittedName>
        <fullName evidence="10">Threonine/serine exporter family protein</fullName>
    </submittedName>
</protein>
<feature type="transmembrane region" description="Helical" evidence="8">
    <location>
        <begin position="82"/>
        <end position="106"/>
    </location>
</feature>
<evidence type="ECO:0000256" key="8">
    <source>
        <dbReference type="SAM" id="Phobius"/>
    </source>
</evidence>
<evidence type="ECO:0000313" key="11">
    <source>
        <dbReference type="Proteomes" id="UP000660021"/>
    </source>
</evidence>
<feature type="transmembrane region" description="Helical" evidence="8">
    <location>
        <begin position="6"/>
        <end position="24"/>
    </location>
</feature>
<keyword evidence="4 8" id="KW-0812">Transmembrane</keyword>
<evidence type="ECO:0000256" key="4">
    <source>
        <dbReference type="ARBA" id="ARBA00022692"/>
    </source>
</evidence>
<dbReference type="Pfam" id="PF12821">
    <property type="entry name" value="ThrE_2"/>
    <property type="match status" value="1"/>
</dbReference>
<comment type="caution">
    <text evidence="10">The sequence shown here is derived from an EMBL/GenBank/DDBJ whole genome shotgun (WGS) entry which is preliminary data.</text>
</comment>
<dbReference type="InterPro" id="IPR050539">
    <property type="entry name" value="ThrE_Dicarb/AminoAcid_Exp"/>
</dbReference>
<feature type="transmembrane region" description="Helical" evidence="8">
    <location>
        <begin position="118"/>
        <end position="137"/>
    </location>
</feature>
<dbReference type="PANTHER" id="PTHR34390">
    <property type="entry name" value="UPF0442 PROTEIN YJJB-RELATED"/>
    <property type="match status" value="1"/>
</dbReference>
<keyword evidence="6 8" id="KW-0472">Membrane</keyword>
<proteinExistence type="inferred from homology"/>
<accession>A0ABR7HPH4</accession>
<evidence type="ECO:0000256" key="5">
    <source>
        <dbReference type="ARBA" id="ARBA00022989"/>
    </source>
</evidence>
<name>A0ABR7HPH4_9FIRM</name>
<evidence type="ECO:0000256" key="3">
    <source>
        <dbReference type="ARBA" id="ARBA00022519"/>
    </source>
</evidence>
<keyword evidence="3" id="KW-0997">Cell inner membrane</keyword>
<comment type="similarity">
    <text evidence="7">Belongs to the ThrE exporter (TC 2.A.79) family.</text>
</comment>
<reference evidence="10 11" key="1">
    <citation type="submission" date="2020-08" db="EMBL/GenBank/DDBJ databases">
        <title>Genome public.</title>
        <authorList>
            <person name="Liu C."/>
            <person name="Sun Q."/>
        </authorList>
    </citation>
    <scope>NUCLEOTIDE SEQUENCE [LARGE SCALE GENOMIC DNA]</scope>
    <source>
        <strain evidence="10 11">New-38</strain>
    </source>
</reference>